<feature type="region of interest" description="Disordered" evidence="10">
    <location>
        <begin position="212"/>
        <end position="262"/>
    </location>
</feature>
<name>A0A7N1A4Y1_KALFE</name>
<comment type="subcellular location">
    <subcellularLocation>
        <location evidence="1 9">Nucleus</location>
    </subcellularLocation>
</comment>
<comment type="similarity">
    <text evidence="2">Belongs to the ARR-like family.</text>
</comment>
<evidence type="ECO:0000313" key="13">
    <source>
        <dbReference type="EnsemblPlants" id="Kaladp0101s0041.7.v1.1"/>
    </source>
</evidence>
<keyword evidence="5" id="KW-0090">Biological rhythms</keyword>
<protein>
    <submittedName>
        <fullName evidence="13">Uncharacterized protein</fullName>
    </submittedName>
</protein>
<keyword evidence="6" id="KW-0804">Transcription</keyword>
<evidence type="ECO:0000313" key="14">
    <source>
        <dbReference type="Proteomes" id="UP000594263"/>
    </source>
</evidence>
<dbReference type="GO" id="GO:0045892">
    <property type="term" value="P:negative regulation of DNA-templated transcription"/>
    <property type="evidence" value="ECO:0007669"/>
    <property type="project" value="EnsemblPlants"/>
</dbReference>
<feature type="region of interest" description="Disordered" evidence="10">
    <location>
        <begin position="22"/>
        <end position="48"/>
    </location>
</feature>
<dbReference type="InterPro" id="IPR045279">
    <property type="entry name" value="ARR-like"/>
</dbReference>
<evidence type="ECO:0000256" key="9">
    <source>
        <dbReference type="PROSITE-ProRule" id="PRU00357"/>
    </source>
</evidence>
<feature type="domain" description="CCT" evidence="12">
    <location>
        <begin position="673"/>
        <end position="715"/>
    </location>
</feature>
<organism evidence="13 14">
    <name type="scientific">Kalanchoe fedtschenkoi</name>
    <name type="common">Lavender scallops</name>
    <name type="synonym">South American air plant</name>
    <dbReference type="NCBI Taxonomy" id="63787"/>
    <lineage>
        <taxon>Eukaryota</taxon>
        <taxon>Viridiplantae</taxon>
        <taxon>Streptophyta</taxon>
        <taxon>Embryophyta</taxon>
        <taxon>Tracheophyta</taxon>
        <taxon>Spermatophyta</taxon>
        <taxon>Magnoliopsida</taxon>
        <taxon>eudicotyledons</taxon>
        <taxon>Gunneridae</taxon>
        <taxon>Pentapetalae</taxon>
        <taxon>Saxifragales</taxon>
        <taxon>Crassulaceae</taxon>
        <taxon>Kalanchoe</taxon>
    </lineage>
</organism>
<dbReference type="EnsemblPlants" id="Kaladp0101s0041.7.v1.1">
    <property type="protein sequence ID" value="Kaladp0101s0041.7.v1.1"/>
    <property type="gene ID" value="Kaladp0101s0041.v1.1"/>
</dbReference>
<feature type="compositionally biased region" description="Low complexity" evidence="10">
    <location>
        <begin position="232"/>
        <end position="246"/>
    </location>
</feature>
<dbReference type="EnsemblPlants" id="Kaladp0101s0041.5.v1.1">
    <property type="protein sequence ID" value="Kaladp0101s0041.5.v1.1"/>
    <property type="gene ID" value="Kaladp0101s0041.v1.1"/>
</dbReference>
<dbReference type="Gramene" id="Kaladp0101s0041.7.v1.1">
    <property type="protein sequence ID" value="Kaladp0101s0041.7.v1.1"/>
    <property type="gene ID" value="Kaladp0101s0041.v1.1"/>
</dbReference>
<accession>A0A7N1A4Y1</accession>
<dbReference type="EnsemblPlants" id="Kaladp0101s0041.9.v1.1">
    <property type="protein sequence ID" value="Kaladp0101s0041.9.v1.1"/>
    <property type="gene ID" value="Kaladp0101s0041.v1.1"/>
</dbReference>
<dbReference type="InterPro" id="IPR010402">
    <property type="entry name" value="CCT_domain"/>
</dbReference>
<dbReference type="PROSITE" id="PS50110">
    <property type="entry name" value="RESPONSE_REGULATORY"/>
    <property type="match status" value="1"/>
</dbReference>
<dbReference type="InterPro" id="IPR001789">
    <property type="entry name" value="Sig_transdc_resp-reg_receiver"/>
</dbReference>
<feature type="compositionally biased region" description="Polar residues" evidence="10">
    <location>
        <begin position="247"/>
        <end position="262"/>
    </location>
</feature>
<dbReference type="Proteomes" id="UP000594263">
    <property type="component" value="Unplaced"/>
</dbReference>
<feature type="compositionally biased region" description="Basic and acidic residues" evidence="10">
    <location>
        <begin position="482"/>
        <end position="491"/>
    </location>
</feature>
<evidence type="ECO:0000259" key="11">
    <source>
        <dbReference type="PROSITE" id="PS50110"/>
    </source>
</evidence>
<keyword evidence="3" id="KW-0902">Two-component regulatory system</keyword>
<keyword evidence="4" id="KW-0805">Transcription regulation</keyword>
<evidence type="ECO:0000256" key="4">
    <source>
        <dbReference type="ARBA" id="ARBA00023015"/>
    </source>
</evidence>
<dbReference type="GO" id="GO:0005634">
    <property type="term" value="C:nucleus"/>
    <property type="evidence" value="ECO:0007669"/>
    <property type="project" value="UniProtKB-SubCell"/>
</dbReference>
<dbReference type="GO" id="GO:0010017">
    <property type="term" value="P:red or far-red light signaling pathway"/>
    <property type="evidence" value="ECO:0007669"/>
    <property type="project" value="EnsemblPlants"/>
</dbReference>
<evidence type="ECO:0000256" key="5">
    <source>
        <dbReference type="ARBA" id="ARBA00023108"/>
    </source>
</evidence>
<dbReference type="EnsemblPlants" id="Kaladp0101s0041.8.v1.1">
    <property type="protein sequence ID" value="Kaladp0101s0041.8.v1.1"/>
    <property type="gene ID" value="Kaladp0101s0041.v1.1"/>
</dbReference>
<dbReference type="Gramene" id="Kaladp0101s0041.5.v1.1">
    <property type="protein sequence ID" value="Kaladp0101s0041.5.v1.1"/>
    <property type="gene ID" value="Kaladp0101s0041.v1.1"/>
</dbReference>
<dbReference type="SUPFAM" id="SSF52172">
    <property type="entry name" value="CheY-like"/>
    <property type="match status" value="1"/>
</dbReference>
<dbReference type="Gramene" id="Kaladp0101s0041.6.v1.1">
    <property type="protein sequence ID" value="Kaladp0101s0041.6.v1.1"/>
    <property type="gene ID" value="Kaladp0101s0041.v1.1"/>
</dbReference>
<evidence type="ECO:0000256" key="6">
    <source>
        <dbReference type="ARBA" id="ARBA00023163"/>
    </source>
</evidence>
<dbReference type="Gramene" id="Kaladp0101s0041.4.v1.1">
    <property type="protein sequence ID" value="Kaladp0101s0041.4.v1.1"/>
    <property type="gene ID" value="Kaladp0101s0041.v1.1"/>
</dbReference>
<dbReference type="GO" id="GO:0007623">
    <property type="term" value="P:circadian rhythm"/>
    <property type="evidence" value="ECO:0007669"/>
    <property type="project" value="EnsemblPlants"/>
</dbReference>
<keyword evidence="7 9" id="KW-0539">Nucleus</keyword>
<dbReference type="EnsemblPlants" id="Kaladp0101s0041.1.v1.1">
    <property type="protein sequence ID" value="Kaladp0101s0041.1.v1.1"/>
    <property type="gene ID" value="Kaladp0101s0041.v1.1"/>
</dbReference>
<dbReference type="PROSITE" id="PS51017">
    <property type="entry name" value="CCT"/>
    <property type="match status" value="1"/>
</dbReference>
<dbReference type="GO" id="GO:0003677">
    <property type="term" value="F:DNA binding"/>
    <property type="evidence" value="ECO:0007669"/>
    <property type="project" value="EnsemblPlants"/>
</dbReference>
<keyword evidence="14" id="KW-1185">Reference proteome</keyword>
<dbReference type="GO" id="GO:0009736">
    <property type="term" value="P:cytokinin-activated signaling pathway"/>
    <property type="evidence" value="ECO:0007669"/>
    <property type="project" value="InterPro"/>
</dbReference>
<dbReference type="Gramene" id="Kaladp0101s0041.3.v1.1">
    <property type="protein sequence ID" value="Kaladp0101s0041.3.v1.1"/>
    <property type="gene ID" value="Kaladp0101s0041.v1.1"/>
</dbReference>
<reference evidence="13" key="1">
    <citation type="submission" date="2021-01" db="UniProtKB">
        <authorList>
            <consortium name="EnsemblPlants"/>
        </authorList>
    </citation>
    <scope>IDENTIFICATION</scope>
</reference>
<dbReference type="Gramene" id="Kaladp0101s0041.1.v1.1">
    <property type="protein sequence ID" value="Kaladp0101s0041.1.v1.1"/>
    <property type="gene ID" value="Kaladp0101s0041.v1.1"/>
</dbReference>
<dbReference type="EnsemblPlants" id="Kaladp0101s0041.4.v1.1">
    <property type="protein sequence ID" value="Kaladp0101s0041.4.v1.1"/>
    <property type="gene ID" value="Kaladp0101s0041.v1.1"/>
</dbReference>
<dbReference type="Gramene" id="Kaladp0101s0041.9.v1.1">
    <property type="protein sequence ID" value="Kaladp0101s0041.9.v1.1"/>
    <property type="gene ID" value="Kaladp0101s0041.v1.1"/>
</dbReference>
<dbReference type="Pfam" id="PF00072">
    <property type="entry name" value="Response_reg"/>
    <property type="match status" value="1"/>
</dbReference>
<comment type="caution">
    <text evidence="8">Lacks conserved residue(s) required for the propagation of feature annotation.</text>
</comment>
<dbReference type="PANTHER" id="PTHR43874:SF125">
    <property type="entry name" value="TWO-COMPONENT RESPONSE REGULATOR-LIKE APRR7"/>
    <property type="match status" value="1"/>
</dbReference>
<dbReference type="Gramene" id="Kaladp0101s0041.2.v1.1">
    <property type="protein sequence ID" value="Kaladp0101s0041.2.v1.1"/>
    <property type="gene ID" value="Kaladp0101s0041.v1.1"/>
</dbReference>
<dbReference type="PANTHER" id="PTHR43874">
    <property type="entry name" value="TWO-COMPONENT RESPONSE REGULATOR"/>
    <property type="match status" value="1"/>
</dbReference>
<dbReference type="SMART" id="SM00448">
    <property type="entry name" value="REC"/>
    <property type="match status" value="1"/>
</dbReference>
<feature type="compositionally biased region" description="Polar residues" evidence="10">
    <location>
        <begin position="462"/>
        <end position="480"/>
    </location>
</feature>
<feature type="domain" description="Response regulatory" evidence="11">
    <location>
        <begin position="87"/>
        <end position="205"/>
    </location>
</feature>
<evidence type="ECO:0000256" key="1">
    <source>
        <dbReference type="ARBA" id="ARBA00004123"/>
    </source>
</evidence>
<evidence type="ECO:0000256" key="2">
    <source>
        <dbReference type="ARBA" id="ARBA00010330"/>
    </source>
</evidence>
<evidence type="ECO:0000256" key="8">
    <source>
        <dbReference type="PROSITE-ProRule" id="PRU00169"/>
    </source>
</evidence>
<dbReference type="EnsemblPlants" id="Kaladp0101s0041.3.v1.1">
    <property type="protein sequence ID" value="Kaladp0101s0041.3.v1.1"/>
    <property type="gene ID" value="Kaladp0101s0041.v1.1"/>
</dbReference>
<dbReference type="Pfam" id="PF06203">
    <property type="entry name" value="CCT"/>
    <property type="match status" value="1"/>
</dbReference>
<feature type="region of interest" description="Disordered" evidence="10">
    <location>
        <begin position="462"/>
        <end position="522"/>
    </location>
</feature>
<dbReference type="AlphaFoldDB" id="A0A7N1A4Y1"/>
<evidence type="ECO:0000256" key="7">
    <source>
        <dbReference type="ARBA" id="ARBA00023242"/>
    </source>
</evidence>
<dbReference type="InterPro" id="IPR011006">
    <property type="entry name" value="CheY-like_superfamily"/>
</dbReference>
<dbReference type="Gramene" id="Kaladp0101s0041.8.v1.1">
    <property type="protein sequence ID" value="Kaladp0101s0041.8.v1.1"/>
    <property type="gene ID" value="Kaladp0101s0041.v1.1"/>
</dbReference>
<dbReference type="Gene3D" id="3.40.50.2300">
    <property type="match status" value="1"/>
</dbReference>
<sequence>MKQCGSSAKGFVELNQLKGAEQTNCRDGDSKDGNGLSEEDESRISKDNGGGKCKDIILAGTDSRSAYQQPQGSNIRWDRIIPIGSIKVLLVENDESTRHVVSALLRNCSYEVTAVANGMQAWEILEGTSIQVDIVLTELTIPVLSGMSLLRKIKEHRTHKNMPVIIMSSHDSMGVVFKCLSKGAVDFLVKPIRKNELKNLWQHVWRKLNYSSGSGSGKQTKELAKSIGAEESNNNDSSDIGDDNGSTGLNNRDGSDHGSGTESCWDRNRIEYHHAPPILTHDQSTSHISSISAQATGSMAEAFASNWKPVTTKKFRGIDSDTTIMGKDLEMGCRTIATLWHEEPCGDAITTACNDEKVDRKTRQVVVDCDMENDGPSAPTADLMSLIAKYNVAPEVTFSESPNGFMAGETNGKALAFEELPSLELSLKQVGDGRNVETDDHTPIRRSGFSAFTRYYSMASTNETPSGNVGSCSPPDNSSEAAKGESTHDLQSKSGGVLLKQSSNGSTDNNDKGSTTSTVPINSFNISSDTRVIPTTSFNHPTSAFKRVGKHNSHALQPTILNKGDMTTSGTFAVQEKEMNQQTQVHLLHQYADNMQLHQKRQKNQDDCCANEVSISGGGMKGDALVRNVSGQAEKNVDINPANMPIDSDRRSLMVGGVGKSVSGIAGIAIPSRLDALNKYRQKKRERCFRKKVRYQSRKQLAEQRPRVKGQFVRQAVHNNNARDQISRHELSL</sequence>
<proteinExistence type="inferred from homology"/>
<dbReference type="EnsemblPlants" id="Kaladp0101s0041.2.v1.1">
    <property type="protein sequence ID" value="Kaladp0101s0041.2.v1.1"/>
    <property type="gene ID" value="Kaladp0101s0041.v1.1"/>
</dbReference>
<evidence type="ECO:0000259" key="12">
    <source>
        <dbReference type="PROSITE" id="PS51017"/>
    </source>
</evidence>
<dbReference type="GO" id="GO:0000160">
    <property type="term" value="P:phosphorelay signal transduction system"/>
    <property type="evidence" value="ECO:0007669"/>
    <property type="project" value="UniProtKB-KW"/>
</dbReference>
<evidence type="ECO:0000256" key="3">
    <source>
        <dbReference type="ARBA" id="ARBA00023012"/>
    </source>
</evidence>
<dbReference type="EnsemblPlants" id="Kaladp0101s0041.6.v1.1">
    <property type="protein sequence ID" value="Kaladp0101s0041.6.v1.1"/>
    <property type="gene ID" value="Kaladp0101s0041.v1.1"/>
</dbReference>
<evidence type="ECO:0000256" key="10">
    <source>
        <dbReference type="SAM" id="MobiDB-lite"/>
    </source>
</evidence>
<feature type="compositionally biased region" description="Polar residues" evidence="10">
    <location>
        <begin position="500"/>
        <end position="522"/>
    </location>
</feature>